<accession>A0A1F5S9I2</accession>
<evidence type="ECO:0000313" key="9">
    <source>
        <dbReference type="EMBL" id="OGF23374.1"/>
    </source>
</evidence>
<dbReference type="InterPro" id="IPR003717">
    <property type="entry name" value="RecO"/>
</dbReference>
<dbReference type="AlphaFoldDB" id="A0A1F5S9I2"/>
<proteinExistence type="inferred from homology"/>
<dbReference type="Proteomes" id="UP000176877">
    <property type="component" value="Unassembled WGS sequence"/>
</dbReference>
<dbReference type="SUPFAM" id="SSF50249">
    <property type="entry name" value="Nucleic acid-binding proteins"/>
    <property type="match status" value="1"/>
</dbReference>
<keyword evidence="5 7" id="KW-0234">DNA repair</keyword>
<dbReference type="GO" id="GO:0006310">
    <property type="term" value="P:DNA recombination"/>
    <property type="evidence" value="ECO:0007669"/>
    <property type="project" value="UniProtKB-UniRule"/>
</dbReference>
<gene>
    <name evidence="7" type="primary">recO</name>
    <name evidence="9" type="ORF">A3D45_02670</name>
</gene>
<keyword evidence="3 7" id="KW-0227">DNA damage</keyword>
<comment type="caution">
    <text evidence="9">The sequence shown here is derived from an EMBL/GenBank/DDBJ whole genome shotgun (WGS) entry which is preliminary data.</text>
</comment>
<evidence type="ECO:0000313" key="10">
    <source>
        <dbReference type="Proteomes" id="UP000176877"/>
    </source>
</evidence>
<sequence>MEETYNVKAIILNRKSFSEGDSRVIVYSRENGKLELTARGAKKIKSKSAGHLEPLNLSDIMVVRGRRYDYVGAAVSENCFSNIKNDLAKLAVAAQAVKIVDQAIRPGVVDEKIFELLEEYLEVLDTAKKDFFARGGSALGEKIFASFFVLKLLAELGHQPELSRCLSCVAKIQPGKNRFDLARGGLICGRCAKSGDSNQLAISDDGIKLLRLALKSDFKRLAKVKISKKLGQEAGGIVDKFLRYNFN</sequence>
<evidence type="ECO:0000256" key="3">
    <source>
        <dbReference type="ARBA" id="ARBA00022763"/>
    </source>
</evidence>
<dbReference type="InterPro" id="IPR042242">
    <property type="entry name" value="RecO_C"/>
</dbReference>
<protein>
    <recommendedName>
        <fullName evidence="2 7">DNA repair protein RecO</fullName>
    </recommendedName>
    <alternativeName>
        <fullName evidence="6 7">Recombination protein O</fullName>
    </alternativeName>
</protein>
<keyword evidence="4 7" id="KW-0233">DNA recombination</keyword>
<dbReference type="NCBIfam" id="TIGR00613">
    <property type="entry name" value="reco"/>
    <property type="match status" value="1"/>
</dbReference>
<evidence type="ECO:0000256" key="7">
    <source>
        <dbReference type="HAMAP-Rule" id="MF_00201"/>
    </source>
</evidence>
<evidence type="ECO:0000256" key="6">
    <source>
        <dbReference type="ARBA" id="ARBA00033409"/>
    </source>
</evidence>
<dbReference type="InterPro" id="IPR022572">
    <property type="entry name" value="DNA_rep/recomb_RecO_N"/>
</dbReference>
<dbReference type="Gene3D" id="1.20.1440.120">
    <property type="entry name" value="Recombination protein O, C-terminal domain"/>
    <property type="match status" value="1"/>
</dbReference>
<evidence type="ECO:0000256" key="2">
    <source>
        <dbReference type="ARBA" id="ARBA00021310"/>
    </source>
</evidence>
<dbReference type="Pfam" id="PF02565">
    <property type="entry name" value="RecO_C"/>
    <property type="match status" value="1"/>
</dbReference>
<evidence type="ECO:0000256" key="5">
    <source>
        <dbReference type="ARBA" id="ARBA00023204"/>
    </source>
</evidence>
<dbReference type="Pfam" id="PF11967">
    <property type="entry name" value="RecO_N"/>
    <property type="match status" value="1"/>
</dbReference>
<organism evidence="9 10">
    <name type="scientific">Candidatus Falkowbacteria bacterium RIFCSPHIGHO2_02_FULL_42_9</name>
    <dbReference type="NCBI Taxonomy" id="1797986"/>
    <lineage>
        <taxon>Bacteria</taxon>
        <taxon>Candidatus Falkowiibacteriota</taxon>
    </lineage>
</organism>
<comment type="function">
    <text evidence="7">Involved in DNA repair and RecF pathway recombination.</text>
</comment>
<feature type="domain" description="DNA replication/recombination mediator RecO N-terminal" evidence="8">
    <location>
        <begin position="1"/>
        <end position="71"/>
    </location>
</feature>
<evidence type="ECO:0000256" key="4">
    <source>
        <dbReference type="ARBA" id="ARBA00023172"/>
    </source>
</evidence>
<dbReference type="GO" id="GO:0006302">
    <property type="term" value="P:double-strand break repair"/>
    <property type="evidence" value="ECO:0007669"/>
    <property type="project" value="TreeGrafter"/>
</dbReference>
<evidence type="ECO:0000259" key="8">
    <source>
        <dbReference type="Pfam" id="PF11967"/>
    </source>
</evidence>
<name>A0A1F5S9I2_9BACT</name>
<comment type="similarity">
    <text evidence="1 7">Belongs to the RecO family.</text>
</comment>
<dbReference type="Gene3D" id="2.40.50.140">
    <property type="entry name" value="Nucleic acid-binding proteins"/>
    <property type="match status" value="1"/>
</dbReference>
<dbReference type="PANTHER" id="PTHR33991:SF1">
    <property type="entry name" value="DNA REPAIR PROTEIN RECO"/>
    <property type="match status" value="1"/>
</dbReference>
<dbReference type="InterPro" id="IPR012340">
    <property type="entry name" value="NA-bd_OB-fold"/>
</dbReference>
<dbReference type="HAMAP" id="MF_00201">
    <property type="entry name" value="RecO"/>
    <property type="match status" value="1"/>
</dbReference>
<dbReference type="PANTHER" id="PTHR33991">
    <property type="entry name" value="DNA REPAIR PROTEIN RECO"/>
    <property type="match status" value="1"/>
</dbReference>
<evidence type="ECO:0000256" key="1">
    <source>
        <dbReference type="ARBA" id="ARBA00007452"/>
    </source>
</evidence>
<dbReference type="EMBL" id="MFFT01000013">
    <property type="protein sequence ID" value="OGF23374.1"/>
    <property type="molecule type" value="Genomic_DNA"/>
</dbReference>
<reference evidence="9 10" key="1">
    <citation type="journal article" date="2016" name="Nat. Commun.">
        <title>Thousands of microbial genomes shed light on interconnected biogeochemical processes in an aquifer system.</title>
        <authorList>
            <person name="Anantharaman K."/>
            <person name="Brown C.T."/>
            <person name="Hug L.A."/>
            <person name="Sharon I."/>
            <person name="Castelle C.J."/>
            <person name="Probst A.J."/>
            <person name="Thomas B.C."/>
            <person name="Singh A."/>
            <person name="Wilkins M.J."/>
            <person name="Karaoz U."/>
            <person name="Brodie E.L."/>
            <person name="Williams K.H."/>
            <person name="Hubbard S.S."/>
            <person name="Banfield J.F."/>
        </authorList>
    </citation>
    <scope>NUCLEOTIDE SEQUENCE [LARGE SCALE GENOMIC DNA]</scope>
</reference>
<dbReference type="GO" id="GO:0043590">
    <property type="term" value="C:bacterial nucleoid"/>
    <property type="evidence" value="ECO:0007669"/>
    <property type="project" value="TreeGrafter"/>
</dbReference>
<dbReference type="InterPro" id="IPR037278">
    <property type="entry name" value="ARFGAP/RecO"/>
</dbReference>
<dbReference type="SUPFAM" id="SSF57863">
    <property type="entry name" value="ArfGap/RecO-like zinc finger"/>
    <property type="match status" value="1"/>
</dbReference>